<keyword evidence="2 5" id="KW-0812">Transmembrane</keyword>
<dbReference type="InterPro" id="IPR000620">
    <property type="entry name" value="EamA_dom"/>
</dbReference>
<feature type="domain" description="EamA" evidence="6">
    <location>
        <begin position="143"/>
        <end position="278"/>
    </location>
</feature>
<keyword evidence="3 5" id="KW-1133">Transmembrane helix</keyword>
<sequence>MKLRDLGWMLLIQAIWGVNFVVVKLGLDHMPPLFFVALRFSLAALILLPFSGLPRAHLKRVIPLSFTLGVMHFTLIFTGMHYLDAATTAIAVQLQVPFAAILAAIFFKESLHWRRITGMVIAFAGIVLIAGQPRFFANPWPLASVIAAAMVWSIANVQVKMLGDEIDAVQLNGWIAILAAPQLLIVSYAFEGDHWPALTAIGWGGAFALLYQGVLVAAFSYWIWYNLMRRYPVNVVMPFMLLQPLIGAASGAFFRNEEISLAMVIGGIGILIGVAIIIIRRPGVIAPSTKTGI</sequence>
<dbReference type="EMBL" id="JAUYVI010000001">
    <property type="protein sequence ID" value="MDQ7246082.1"/>
    <property type="molecule type" value="Genomic_DNA"/>
</dbReference>
<feature type="transmembrane region" description="Helical" evidence="5">
    <location>
        <begin position="202"/>
        <end position="224"/>
    </location>
</feature>
<evidence type="ECO:0000313" key="8">
    <source>
        <dbReference type="Proteomes" id="UP001230156"/>
    </source>
</evidence>
<dbReference type="InterPro" id="IPR037185">
    <property type="entry name" value="EmrE-like"/>
</dbReference>
<dbReference type="InterPro" id="IPR050638">
    <property type="entry name" value="AA-Vitamin_Transporters"/>
</dbReference>
<gene>
    <name evidence="7" type="ORF">Q8A70_00315</name>
</gene>
<feature type="transmembrane region" description="Helical" evidence="5">
    <location>
        <begin position="259"/>
        <end position="279"/>
    </location>
</feature>
<accession>A0ABU0YEF5</accession>
<feature type="transmembrane region" description="Helical" evidence="5">
    <location>
        <begin position="119"/>
        <end position="136"/>
    </location>
</feature>
<dbReference type="Proteomes" id="UP001230156">
    <property type="component" value="Unassembled WGS sequence"/>
</dbReference>
<feature type="transmembrane region" description="Helical" evidence="5">
    <location>
        <begin position="62"/>
        <end position="83"/>
    </location>
</feature>
<protein>
    <submittedName>
        <fullName evidence="7">EamA family transporter</fullName>
    </submittedName>
</protein>
<dbReference type="PANTHER" id="PTHR32322:SF9">
    <property type="entry name" value="AMINO-ACID METABOLITE EFFLUX PUMP-RELATED"/>
    <property type="match status" value="1"/>
</dbReference>
<name>A0ABU0YEF5_9PROT</name>
<dbReference type="PANTHER" id="PTHR32322">
    <property type="entry name" value="INNER MEMBRANE TRANSPORTER"/>
    <property type="match status" value="1"/>
</dbReference>
<comment type="caution">
    <text evidence="7">The sequence shown here is derived from an EMBL/GenBank/DDBJ whole genome shotgun (WGS) entry which is preliminary data.</text>
</comment>
<keyword evidence="8" id="KW-1185">Reference proteome</keyword>
<proteinExistence type="predicted"/>
<feature type="transmembrane region" description="Helical" evidence="5">
    <location>
        <begin position="231"/>
        <end position="253"/>
    </location>
</feature>
<evidence type="ECO:0000256" key="5">
    <source>
        <dbReference type="SAM" id="Phobius"/>
    </source>
</evidence>
<evidence type="ECO:0000259" key="6">
    <source>
        <dbReference type="Pfam" id="PF00892"/>
    </source>
</evidence>
<dbReference type="Pfam" id="PF00892">
    <property type="entry name" value="EamA"/>
    <property type="match status" value="2"/>
</dbReference>
<keyword evidence="4 5" id="KW-0472">Membrane</keyword>
<feature type="transmembrane region" description="Helical" evidence="5">
    <location>
        <begin position="7"/>
        <end position="27"/>
    </location>
</feature>
<feature type="transmembrane region" description="Helical" evidence="5">
    <location>
        <begin position="171"/>
        <end position="190"/>
    </location>
</feature>
<organism evidence="7 8">
    <name type="scientific">Dongia sedimenti</name>
    <dbReference type="NCBI Taxonomy" id="3064282"/>
    <lineage>
        <taxon>Bacteria</taxon>
        <taxon>Pseudomonadati</taxon>
        <taxon>Pseudomonadota</taxon>
        <taxon>Alphaproteobacteria</taxon>
        <taxon>Rhodospirillales</taxon>
        <taxon>Dongiaceae</taxon>
        <taxon>Dongia</taxon>
    </lineage>
</organism>
<evidence type="ECO:0000256" key="4">
    <source>
        <dbReference type="ARBA" id="ARBA00023136"/>
    </source>
</evidence>
<dbReference type="RefSeq" id="WP_379953451.1">
    <property type="nucleotide sequence ID" value="NZ_JAUYVI010000001.1"/>
</dbReference>
<evidence type="ECO:0000256" key="1">
    <source>
        <dbReference type="ARBA" id="ARBA00004141"/>
    </source>
</evidence>
<evidence type="ECO:0000256" key="3">
    <source>
        <dbReference type="ARBA" id="ARBA00022989"/>
    </source>
</evidence>
<evidence type="ECO:0000256" key="2">
    <source>
        <dbReference type="ARBA" id="ARBA00022692"/>
    </source>
</evidence>
<evidence type="ECO:0000313" key="7">
    <source>
        <dbReference type="EMBL" id="MDQ7246082.1"/>
    </source>
</evidence>
<feature type="transmembrane region" description="Helical" evidence="5">
    <location>
        <begin position="142"/>
        <end position="159"/>
    </location>
</feature>
<dbReference type="Gene3D" id="1.10.3730.20">
    <property type="match status" value="2"/>
</dbReference>
<feature type="transmembrane region" description="Helical" evidence="5">
    <location>
        <begin position="33"/>
        <end position="50"/>
    </location>
</feature>
<feature type="domain" description="EamA" evidence="6">
    <location>
        <begin position="8"/>
        <end position="130"/>
    </location>
</feature>
<dbReference type="SUPFAM" id="SSF103481">
    <property type="entry name" value="Multidrug resistance efflux transporter EmrE"/>
    <property type="match status" value="2"/>
</dbReference>
<reference evidence="8" key="1">
    <citation type="submission" date="2023-08" db="EMBL/GenBank/DDBJ databases">
        <title>Rhodospirillaceae gen. nov., a novel taxon isolated from the Yangtze River Yuezi River estuary sludge.</title>
        <authorList>
            <person name="Ruan L."/>
        </authorList>
    </citation>
    <scope>NUCLEOTIDE SEQUENCE [LARGE SCALE GENOMIC DNA]</scope>
    <source>
        <strain evidence="8">R-7</strain>
    </source>
</reference>
<feature type="transmembrane region" description="Helical" evidence="5">
    <location>
        <begin position="89"/>
        <end position="107"/>
    </location>
</feature>
<comment type="subcellular location">
    <subcellularLocation>
        <location evidence="1">Membrane</location>
        <topology evidence="1">Multi-pass membrane protein</topology>
    </subcellularLocation>
</comment>